<proteinExistence type="predicted"/>
<dbReference type="PANTHER" id="PTHR15629">
    <property type="entry name" value="SH3YL1 PROTEIN"/>
    <property type="match status" value="1"/>
</dbReference>
<evidence type="ECO:0000313" key="3">
    <source>
        <dbReference type="EMBL" id="CAD9339596.1"/>
    </source>
</evidence>
<evidence type="ECO:0000313" key="2">
    <source>
        <dbReference type="EMBL" id="CAD9339592.1"/>
    </source>
</evidence>
<dbReference type="InterPro" id="IPR051702">
    <property type="entry name" value="SH3_domain_YSC84-like"/>
</dbReference>
<dbReference type="Pfam" id="PF04366">
    <property type="entry name" value="Ysc84"/>
    <property type="match status" value="1"/>
</dbReference>
<accession>A0A6U3S1M8</accession>
<dbReference type="CDD" id="cd11524">
    <property type="entry name" value="SYLF"/>
    <property type="match status" value="1"/>
</dbReference>
<feature type="domain" description="Ysc84 actin-binding" evidence="1">
    <location>
        <begin position="80"/>
        <end position="206"/>
    </location>
</feature>
<dbReference type="AlphaFoldDB" id="A0A6U3S1M8"/>
<dbReference type="GO" id="GO:0035091">
    <property type="term" value="F:phosphatidylinositol binding"/>
    <property type="evidence" value="ECO:0007669"/>
    <property type="project" value="TreeGrafter"/>
</dbReference>
<evidence type="ECO:0000259" key="1">
    <source>
        <dbReference type="Pfam" id="PF04366"/>
    </source>
</evidence>
<gene>
    <name evidence="2" type="ORF">DBRI1063_LOCUS15859</name>
    <name evidence="3" type="ORF">DBRI1063_LOCUS15860</name>
</gene>
<dbReference type="EMBL" id="HBGN01024778">
    <property type="protein sequence ID" value="CAD9339596.1"/>
    <property type="molecule type" value="Transcribed_RNA"/>
</dbReference>
<reference evidence="3" key="1">
    <citation type="submission" date="2021-01" db="EMBL/GenBank/DDBJ databases">
        <authorList>
            <person name="Corre E."/>
            <person name="Pelletier E."/>
            <person name="Niang G."/>
            <person name="Scheremetjew M."/>
            <person name="Finn R."/>
            <person name="Kale V."/>
            <person name="Holt S."/>
            <person name="Cochrane G."/>
            <person name="Meng A."/>
            <person name="Brown T."/>
            <person name="Cohen L."/>
        </authorList>
    </citation>
    <scope>NUCLEOTIDE SEQUENCE</scope>
    <source>
        <strain evidence="3">Pop2</strain>
    </source>
</reference>
<name>A0A6U3S1M8_9STRA</name>
<dbReference type="EMBL" id="HBGN01024777">
    <property type="protein sequence ID" value="CAD9339592.1"/>
    <property type="molecule type" value="Transcribed_RNA"/>
</dbReference>
<dbReference type="PANTHER" id="PTHR15629:SF2">
    <property type="entry name" value="SH3 DOMAIN-CONTAINING YSC84-LIKE PROTEIN 1"/>
    <property type="match status" value="1"/>
</dbReference>
<protein>
    <recommendedName>
        <fullName evidence="1">Ysc84 actin-binding domain-containing protein</fullName>
    </recommendedName>
</protein>
<organism evidence="3">
    <name type="scientific">Ditylum brightwellii</name>
    <dbReference type="NCBI Taxonomy" id="49249"/>
    <lineage>
        <taxon>Eukaryota</taxon>
        <taxon>Sar</taxon>
        <taxon>Stramenopiles</taxon>
        <taxon>Ochrophyta</taxon>
        <taxon>Bacillariophyta</taxon>
        <taxon>Mediophyceae</taxon>
        <taxon>Lithodesmiophycidae</taxon>
        <taxon>Lithodesmiales</taxon>
        <taxon>Lithodesmiaceae</taxon>
        <taxon>Ditylum</taxon>
    </lineage>
</organism>
<dbReference type="InterPro" id="IPR007461">
    <property type="entry name" value="Ysc84_actin-binding"/>
</dbReference>
<sequence>MALIDMDDRINEAILACEKVLDPKTPVIPPHLLQICRGIAFITNFEARFGVSASGGSGLLLYRDSISDKWSFPCAFNAVGAGVGLSVGVGVRDIILVFVDEAPLKQLVQKSDVRLSGQFGITVGPVGDDTVTSLSNAKAIFSYSFNEGFFAGVGLEISSMSVNKRSNKDFYKSDATPEEILFKTDVVKVPNEQSAEYLQDLHDALKKMATEKEQSS</sequence>